<evidence type="ECO:0000256" key="5">
    <source>
        <dbReference type="ARBA" id="ARBA00022857"/>
    </source>
</evidence>
<feature type="domain" description="FAD/NAD(P)-binding" evidence="12">
    <location>
        <begin position="273"/>
        <end position="590"/>
    </location>
</feature>
<keyword evidence="7" id="KW-1015">Disulfide bond</keyword>
<dbReference type="PRINTS" id="PR00368">
    <property type="entry name" value="FADPNR"/>
</dbReference>
<dbReference type="Pfam" id="PF02852">
    <property type="entry name" value="Pyr_redox_dim"/>
    <property type="match status" value="1"/>
</dbReference>
<comment type="caution">
    <text evidence="14">The sequence shown here is derived from an EMBL/GenBank/DDBJ whole genome shotgun (WGS) entry which is preliminary data.</text>
</comment>
<keyword evidence="10" id="KW-0812">Transmembrane</keyword>
<keyword evidence="6 9" id="KW-0560">Oxidoreductase</keyword>
<dbReference type="Pfam" id="PF07992">
    <property type="entry name" value="Pyr_redox_2"/>
    <property type="match status" value="1"/>
</dbReference>
<feature type="transmembrane region" description="Helical" evidence="10">
    <location>
        <begin position="198"/>
        <end position="218"/>
    </location>
</feature>
<feature type="transmembrane region" description="Helical" evidence="10">
    <location>
        <begin position="168"/>
        <end position="191"/>
    </location>
</feature>
<dbReference type="InterPro" id="IPR036188">
    <property type="entry name" value="FAD/NAD-bd_sf"/>
</dbReference>
<keyword evidence="10" id="KW-0472">Membrane</keyword>
<dbReference type="Gene3D" id="3.50.50.60">
    <property type="entry name" value="FAD/NAD(P)-binding domain"/>
    <property type="match status" value="2"/>
</dbReference>
<dbReference type="InterPro" id="IPR012999">
    <property type="entry name" value="Pyr_OxRdtase_I_AS"/>
</dbReference>
<dbReference type="InterPro" id="IPR016156">
    <property type="entry name" value="FAD/NAD-linked_Rdtase_dimer_sf"/>
</dbReference>
<dbReference type="InterPro" id="IPR023753">
    <property type="entry name" value="FAD/NAD-binding_dom"/>
</dbReference>
<evidence type="ECO:0000256" key="8">
    <source>
        <dbReference type="ARBA" id="ARBA00023284"/>
    </source>
</evidence>
<comment type="similarity">
    <text evidence="2 9">Belongs to the class-I pyridine nucleotide-disulfide oxidoreductase family.</text>
</comment>
<evidence type="ECO:0000256" key="1">
    <source>
        <dbReference type="ARBA" id="ARBA00001974"/>
    </source>
</evidence>
<keyword evidence="5" id="KW-0521">NADP</keyword>
<dbReference type="InterPro" id="IPR032816">
    <property type="entry name" value="VTT_dom"/>
</dbReference>
<keyword evidence="15" id="KW-1185">Reference proteome</keyword>
<dbReference type="SUPFAM" id="SSF55424">
    <property type="entry name" value="FAD/NAD-linked reductases, dimerisation (C-terminal) domain"/>
    <property type="match status" value="1"/>
</dbReference>
<dbReference type="Gene3D" id="3.30.390.30">
    <property type="match status" value="1"/>
</dbReference>
<evidence type="ECO:0000256" key="2">
    <source>
        <dbReference type="ARBA" id="ARBA00007532"/>
    </source>
</evidence>
<dbReference type="Pfam" id="PF09335">
    <property type="entry name" value="VTT_dom"/>
    <property type="match status" value="1"/>
</dbReference>
<keyword evidence="3 9" id="KW-0285">Flavoprotein</keyword>
<feature type="transmembrane region" description="Helical" evidence="10">
    <location>
        <begin position="41"/>
        <end position="59"/>
    </location>
</feature>
<keyword evidence="8 9" id="KW-0676">Redox-active center</keyword>
<dbReference type="InterPro" id="IPR004099">
    <property type="entry name" value="Pyr_nucl-diS_OxRdtase_dimer"/>
</dbReference>
<evidence type="ECO:0000256" key="9">
    <source>
        <dbReference type="RuleBase" id="RU003691"/>
    </source>
</evidence>
<evidence type="ECO:0000256" key="4">
    <source>
        <dbReference type="ARBA" id="ARBA00022827"/>
    </source>
</evidence>
<keyword evidence="10" id="KW-1133">Transmembrane helix</keyword>
<evidence type="ECO:0000313" key="15">
    <source>
        <dbReference type="Proteomes" id="UP001319883"/>
    </source>
</evidence>
<dbReference type="PANTHER" id="PTHR43014">
    <property type="entry name" value="MERCURIC REDUCTASE"/>
    <property type="match status" value="1"/>
</dbReference>
<evidence type="ECO:0000256" key="6">
    <source>
        <dbReference type="ARBA" id="ARBA00023002"/>
    </source>
</evidence>
<evidence type="ECO:0000259" key="13">
    <source>
        <dbReference type="Pfam" id="PF09335"/>
    </source>
</evidence>
<accession>A0ABS7X4N8</accession>
<comment type="cofactor">
    <cofactor evidence="1">
        <name>FAD</name>
        <dbReference type="ChEBI" id="CHEBI:57692"/>
    </cofactor>
</comment>
<feature type="domain" description="VTT" evidence="13">
    <location>
        <begin position="103"/>
        <end position="219"/>
    </location>
</feature>
<dbReference type="Proteomes" id="UP001319883">
    <property type="component" value="Unassembled WGS sequence"/>
</dbReference>
<sequence length="755" mass="81578">MKGARVNPQREFVSITVRCAWLDGCTLPSTDEESPVTRSRLTALLALLLVIALFFWAGADDWLTLQTLKARQADFQAWFAAQPLAVAGGFFAGYVLMAALSLPGAALLTLLAGALFGLVQGVVIVSFASSIGAVLAFLVARWLARESVERRFARQLQRINDGIRREGAVYLFTLRLVPLFPFFVINLVMGLTRMRAGTFYWVSQLGMLPGTVVYVNAGRALGEVDAVGDVLSPTLVASFVLLGVFPLLARRGATWLERRRLTRRYPRPKGFDYDVVVIGAGSAGLVASYIASALQARVALVERERMGGDCLNTGCVPSKALIGAARLAQRVREAPARGIEVEGPRVDFAAVMAGVHRAIEAVAPHDSPERYRGLGVEVVEGAAYLQTPWEVRVGERVLTTRHVILATGARPRVPDLPGLEAGAYLTTETLWRLERLPEHLLVLGGGPVGCELGQAFARLGSRVTLVQRAARLLPREDADVSEPLRARLVAEGVEVHLQTRALRVERDAAMPSGRCLVVESGEGARQRLPFSDLLLAVGREANVAGLGLEALGIELGPRGTVTVDATLRSLQVNIWACGDVAGPHQFTHAGAHQAWHATINALFGEFRRFAVDDRNLPTLTFTEPEVGRVGLNEQEATARGVAFEVTRYAFSELDRAIVDGRTEGFIKVLTVPGKDRILGVSVVGDAAGELLAEFTLAMTHGLGLGKLLGTIHAYPTYAEAAKATAGAWRNAHKPDRLLGLLGRYFAWRRRGAARD</sequence>
<feature type="transmembrane region" description="Helical" evidence="10">
    <location>
        <begin position="79"/>
        <end position="100"/>
    </location>
</feature>
<evidence type="ECO:0000259" key="11">
    <source>
        <dbReference type="Pfam" id="PF02852"/>
    </source>
</evidence>
<evidence type="ECO:0000256" key="7">
    <source>
        <dbReference type="ARBA" id="ARBA00023157"/>
    </source>
</evidence>
<feature type="transmembrane region" description="Helical" evidence="10">
    <location>
        <begin position="270"/>
        <end position="291"/>
    </location>
</feature>
<proteinExistence type="inferred from homology"/>
<evidence type="ECO:0000256" key="3">
    <source>
        <dbReference type="ARBA" id="ARBA00022630"/>
    </source>
</evidence>
<dbReference type="SUPFAM" id="SSF51905">
    <property type="entry name" value="FAD/NAD(P)-binding domain"/>
    <property type="match status" value="1"/>
</dbReference>
<dbReference type="PRINTS" id="PR00411">
    <property type="entry name" value="PNDRDTASEI"/>
</dbReference>
<dbReference type="PROSITE" id="PS00076">
    <property type="entry name" value="PYRIDINE_REDOX_1"/>
    <property type="match status" value="1"/>
</dbReference>
<dbReference type="PANTHER" id="PTHR43014:SF2">
    <property type="entry name" value="MERCURIC REDUCTASE"/>
    <property type="match status" value="1"/>
</dbReference>
<feature type="domain" description="Pyridine nucleotide-disulphide oxidoreductase dimerisation" evidence="11">
    <location>
        <begin position="617"/>
        <end position="722"/>
    </location>
</feature>
<dbReference type="EMBL" id="JAGXFD010000002">
    <property type="protein sequence ID" value="MBZ9569106.1"/>
    <property type="molecule type" value="Genomic_DNA"/>
</dbReference>
<evidence type="ECO:0000259" key="12">
    <source>
        <dbReference type="Pfam" id="PF07992"/>
    </source>
</evidence>
<keyword evidence="4 9" id="KW-0274">FAD</keyword>
<feature type="transmembrane region" description="Helical" evidence="10">
    <location>
        <begin position="230"/>
        <end position="249"/>
    </location>
</feature>
<organism evidence="14 15">
    <name type="scientific">Modicisalibacter tunisiensis</name>
    <dbReference type="NCBI Taxonomy" id="390637"/>
    <lineage>
        <taxon>Bacteria</taxon>
        <taxon>Pseudomonadati</taxon>
        <taxon>Pseudomonadota</taxon>
        <taxon>Gammaproteobacteria</taxon>
        <taxon>Oceanospirillales</taxon>
        <taxon>Halomonadaceae</taxon>
        <taxon>Modicisalibacter</taxon>
    </lineage>
</organism>
<feature type="transmembrane region" description="Helical" evidence="10">
    <location>
        <begin position="107"/>
        <end position="140"/>
    </location>
</feature>
<gene>
    <name evidence="14" type="ORF">KGQ91_15660</name>
</gene>
<evidence type="ECO:0000256" key="10">
    <source>
        <dbReference type="SAM" id="Phobius"/>
    </source>
</evidence>
<evidence type="ECO:0000313" key="14">
    <source>
        <dbReference type="EMBL" id="MBZ9569106.1"/>
    </source>
</evidence>
<protein>
    <submittedName>
        <fullName evidence="14">FAD-dependent oxidoreductase</fullName>
    </submittedName>
</protein>
<name>A0ABS7X4N8_9GAMM</name>
<reference evidence="14 15" key="1">
    <citation type="submission" date="2021-05" db="EMBL/GenBank/DDBJ databases">
        <title>Petroleum and Energy Research Collection (APPE): ex situ preservation of microbial diversity associated with the oil industry and exploitation of its biotechnological potential.</title>
        <authorList>
            <person name="Paixao C.T.M."/>
            <person name="Gomes M.B."/>
            <person name="Oliveira V.M."/>
        </authorList>
    </citation>
    <scope>NUCLEOTIDE SEQUENCE [LARGE SCALE GENOMIC DNA]</scope>
    <source>
        <strain evidence="14 15">LIT2</strain>
    </source>
</reference>